<feature type="transmembrane region" description="Helical" evidence="1">
    <location>
        <begin position="96"/>
        <end position="116"/>
    </location>
</feature>
<sequence>MKSFFSKLGFHKMDEMEKNIALSAQRNALIYVLLALATWSFYESFKAYTQYTSINSAPSFLLVTTSLVQIFSQLVLQKRVVKEDDEYKDDNPLLKIIIVGAIISAVIVSIGAWLIVSGI</sequence>
<protein>
    <submittedName>
        <fullName evidence="2">Uncharacterized protein</fullName>
    </submittedName>
</protein>
<proteinExistence type="predicted"/>
<dbReference type="Proteomes" id="UP000183954">
    <property type="component" value="Unassembled WGS sequence"/>
</dbReference>
<organism evidence="2 3">
    <name type="scientific">Desulfosporosinus lacus DSM 15449</name>
    <dbReference type="NCBI Taxonomy" id="1121420"/>
    <lineage>
        <taxon>Bacteria</taxon>
        <taxon>Bacillati</taxon>
        <taxon>Bacillota</taxon>
        <taxon>Clostridia</taxon>
        <taxon>Eubacteriales</taxon>
        <taxon>Desulfitobacteriaceae</taxon>
        <taxon>Desulfosporosinus</taxon>
    </lineage>
</organism>
<dbReference type="RefSeq" id="WP_073029451.1">
    <property type="nucleotide sequence ID" value="NZ_FQXJ01000006.1"/>
</dbReference>
<reference evidence="3" key="1">
    <citation type="submission" date="2016-11" db="EMBL/GenBank/DDBJ databases">
        <authorList>
            <person name="Varghese N."/>
            <person name="Submissions S."/>
        </authorList>
    </citation>
    <scope>NUCLEOTIDE SEQUENCE [LARGE SCALE GENOMIC DNA]</scope>
    <source>
        <strain evidence="3">DSM 15449</strain>
    </source>
</reference>
<keyword evidence="3" id="KW-1185">Reference proteome</keyword>
<dbReference type="STRING" id="1121420.SAMN02746098_01847"/>
<dbReference type="OrthoDB" id="1929328at2"/>
<dbReference type="EMBL" id="FQXJ01000006">
    <property type="protein sequence ID" value="SHH95889.1"/>
    <property type="molecule type" value="Genomic_DNA"/>
</dbReference>
<evidence type="ECO:0000256" key="1">
    <source>
        <dbReference type="SAM" id="Phobius"/>
    </source>
</evidence>
<gene>
    <name evidence="2" type="ORF">SAMN02746098_01847</name>
</gene>
<accession>A0A1M5X7V7</accession>
<feature type="transmembrane region" description="Helical" evidence="1">
    <location>
        <begin position="54"/>
        <end position="76"/>
    </location>
</feature>
<feature type="transmembrane region" description="Helical" evidence="1">
    <location>
        <begin position="20"/>
        <end position="42"/>
    </location>
</feature>
<dbReference type="AlphaFoldDB" id="A0A1M5X7V7"/>
<evidence type="ECO:0000313" key="2">
    <source>
        <dbReference type="EMBL" id="SHH95889.1"/>
    </source>
</evidence>
<evidence type="ECO:0000313" key="3">
    <source>
        <dbReference type="Proteomes" id="UP000183954"/>
    </source>
</evidence>
<keyword evidence="1" id="KW-1133">Transmembrane helix</keyword>
<keyword evidence="1" id="KW-0812">Transmembrane</keyword>
<name>A0A1M5X7V7_9FIRM</name>
<keyword evidence="1" id="KW-0472">Membrane</keyword>